<dbReference type="RefSeq" id="WP_379951692.1">
    <property type="nucleotide sequence ID" value="NZ_JBHMAF010000194.1"/>
</dbReference>
<sequence>MDKIIDKTMDEKKQPYGTVLIKASLILDFLSKCDEPQPLITIAKETGLTTPTALKILDTLLLIGYVQKDLDSKRFSLGLSMIKYANKAISNLDIKQIAQPHLEELQKVTSETVHLGIRDKDSIVYVTKIESKNPVCLYSKVGNTVPMYCSAMGKAVLADVSDEEVRNYLSRNPLTKLTNNTITTEHGFMEEIVNVRGLGYAYDDSEHEEGVFCIGASITLNNKNYGAISVSMPKYRLTEEFHKQIIEAVQKCKFNILNDIQ</sequence>
<evidence type="ECO:0000256" key="3">
    <source>
        <dbReference type="ARBA" id="ARBA00023163"/>
    </source>
</evidence>
<dbReference type="Pfam" id="PF01614">
    <property type="entry name" value="IclR_C"/>
    <property type="match status" value="1"/>
</dbReference>
<protein>
    <submittedName>
        <fullName evidence="6">IclR family transcriptional regulator</fullName>
    </submittedName>
</protein>
<comment type="caution">
    <text evidence="6">The sequence shown here is derived from an EMBL/GenBank/DDBJ whole genome shotgun (WGS) entry which is preliminary data.</text>
</comment>
<dbReference type="Proteomes" id="UP001589609">
    <property type="component" value="Unassembled WGS sequence"/>
</dbReference>
<dbReference type="InterPro" id="IPR029016">
    <property type="entry name" value="GAF-like_dom_sf"/>
</dbReference>
<dbReference type="SUPFAM" id="SSF46785">
    <property type="entry name" value="Winged helix' DNA-binding domain"/>
    <property type="match status" value="1"/>
</dbReference>
<feature type="domain" description="IclR-ED" evidence="5">
    <location>
        <begin position="80"/>
        <end position="261"/>
    </location>
</feature>
<dbReference type="EMBL" id="JBHMAF010000194">
    <property type="protein sequence ID" value="MFB9761532.1"/>
    <property type="molecule type" value="Genomic_DNA"/>
</dbReference>
<proteinExistence type="predicted"/>
<keyword evidence="3" id="KW-0804">Transcription</keyword>
<keyword evidence="2" id="KW-0238">DNA-binding</keyword>
<dbReference type="InterPro" id="IPR050707">
    <property type="entry name" value="HTH_MetabolicPath_Reg"/>
</dbReference>
<dbReference type="PROSITE" id="PS51077">
    <property type="entry name" value="HTH_ICLR"/>
    <property type="match status" value="1"/>
</dbReference>
<dbReference type="SUPFAM" id="SSF55781">
    <property type="entry name" value="GAF domain-like"/>
    <property type="match status" value="1"/>
</dbReference>
<dbReference type="Gene3D" id="1.10.10.10">
    <property type="entry name" value="Winged helix-like DNA-binding domain superfamily/Winged helix DNA-binding domain"/>
    <property type="match status" value="1"/>
</dbReference>
<name>A0ABV5WLK8_9BACI</name>
<dbReference type="PANTHER" id="PTHR30136">
    <property type="entry name" value="HELIX-TURN-HELIX TRANSCRIPTIONAL REGULATOR, ICLR FAMILY"/>
    <property type="match status" value="1"/>
</dbReference>
<reference evidence="6 7" key="1">
    <citation type="submission" date="2024-09" db="EMBL/GenBank/DDBJ databases">
        <authorList>
            <person name="Sun Q."/>
            <person name="Mori K."/>
        </authorList>
    </citation>
    <scope>NUCLEOTIDE SEQUENCE [LARGE SCALE GENOMIC DNA]</scope>
    <source>
        <strain evidence="6 7">JCM 11201</strain>
    </source>
</reference>
<dbReference type="Gene3D" id="3.30.450.40">
    <property type="match status" value="1"/>
</dbReference>
<dbReference type="InterPro" id="IPR036390">
    <property type="entry name" value="WH_DNA-bd_sf"/>
</dbReference>
<evidence type="ECO:0000256" key="1">
    <source>
        <dbReference type="ARBA" id="ARBA00023015"/>
    </source>
</evidence>
<evidence type="ECO:0000259" key="4">
    <source>
        <dbReference type="PROSITE" id="PS51077"/>
    </source>
</evidence>
<keyword evidence="7" id="KW-1185">Reference proteome</keyword>
<feature type="domain" description="HTH iclR-type" evidence="4">
    <location>
        <begin position="17"/>
        <end position="79"/>
    </location>
</feature>
<dbReference type="Pfam" id="PF09339">
    <property type="entry name" value="HTH_IclR"/>
    <property type="match status" value="1"/>
</dbReference>
<dbReference type="InterPro" id="IPR036388">
    <property type="entry name" value="WH-like_DNA-bd_sf"/>
</dbReference>
<evidence type="ECO:0000313" key="6">
    <source>
        <dbReference type="EMBL" id="MFB9761532.1"/>
    </source>
</evidence>
<keyword evidence="1" id="KW-0805">Transcription regulation</keyword>
<organism evidence="6 7">
    <name type="scientific">Ectobacillus funiculus</name>
    <dbReference type="NCBI Taxonomy" id="137993"/>
    <lineage>
        <taxon>Bacteria</taxon>
        <taxon>Bacillati</taxon>
        <taxon>Bacillota</taxon>
        <taxon>Bacilli</taxon>
        <taxon>Bacillales</taxon>
        <taxon>Bacillaceae</taxon>
        <taxon>Ectobacillus</taxon>
    </lineage>
</organism>
<dbReference type="InterPro" id="IPR014757">
    <property type="entry name" value="Tscrpt_reg_IclR_C"/>
</dbReference>
<dbReference type="InterPro" id="IPR005471">
    <property type="entry name" value="Tscrpt_reg_IclR_N"/>
</dbReference>
<dbReference type="PANTHER" id="PTHR30136:SF24">
    <property type="entry name" value="HTH-TYPE TRANSCRIPTIONAL REPRESSOR ALLR"/>
    <property type="match status" value="1"/>
</dbReference>
<dbReference type="PROSITE" id="PS51078">
    <property type="entry name" value="ICLR_ED"/>
    <property type="match status" value="1"/>
</dbReference>
<dbReference type="SMART" id="SM00346">
    <property type="entry name" value="HTH_ICLR"/>
    <property type="match status" value="1"/>
</dbReference>
<evidence type="ECO:0000256" key="2">
    <source>
        <dbReference type="ARBA" id="ARBA00023125"/>
    </source>
</evidence>
<accession>A0ABV5WLK8</accession>
<evidence type="ECO:0000313" key="7">
    <source>
        <dbReference type="Proteomes" id="UP001589609"/>
    </source>
</evidence>
<evidence type="ECO:0000259" key="5">
    <source>
        <dbReference type="PROSITE" id="PS51078"/>
    </source>
</evidence>
<gene>
    <name evidence="6" type="ORF">ACFFMS_25150</name>
</gene>